<comment type="similarity">
    <text evidence="2">In the N-terminal section; belongs to the APS kinase family.</text>
</comment>
<evidence type="ECO:0000256" key="3">
    <source>
        <dbReference type="ARBA" id="ARBA00009290"/>
    </source>
</evidence>
<dbReference type="STRING" id="1868482.ENSTSYP00000000399"/>
<dbReference type="InterPro" id="IPR014729">
    <property type="entry name" value="Rossmann-like_a/b/a_fold"/>
</dbReference>
<keyword evidence="9" id="KW-0511">Multifunctional enzyme</keyword>
<dbReference type="GO" id="GO:0000103">
    <property type="term" value="P:sulfate assimilation"/>
    <property type="evidence" value="ECO:0007669"/>
    <property type="project" value="UniProtKB-UniPathway"/>
</dbReference>
<dbReference type="GO" id="GO:0005524">
    <property type="term" value="F:ATP binding"/>
    <property type="evidence" value="ECO:0007669"/>
    <property type="project" value="UniProtKB-KW"/>
</dbReference>
<keyword evidence="6" id="KW-0547">Nucleotide-binding</keyword>
<evidence type="ECO:0000256" key="1">
    <source>
        <dbReference type="ARBA" id="ARBA00005050"/>
    </source>
</evidence>
<organism evidence="13 14">
    <name type="scientific">Carlito syrichta</name>
    <name type="common">Philippine tarsier</name>
    <name type="synonym">Tarsius syrichta</name>
    <dbReference type="NCBI Taxonomy" id="1868482"/>
    <lineage>
        <taxon>Eukaryota</taxon>
        <taxon>Metazoa</taxon>
        <taxon>Chordata</taxon>
        <taxon>Craniata</taxon>
        <taxon>Vertebrata</taxon>
        <taxon>Euteleostomi</taxon>
        <taxon>Mammalia</taxon>
        <taxon>Eutheria</taxon>
        <taxon>Euarchontoglires</taxon>
        <taxon>Primates</taxon>
        <taxon>Haplorrhini</taxon>
        <taxon>Tarsiiformes</taxon>
        <taxon>Tarsiidae</taxon>
        <taxon>Carlito</taxon>
    </lineage>
</organism>
<dbReference type="UniPathway" id="UPA00097"/>
<feature type="domain" description="APS kinase" evidence="10">
    <location>
        <begin position="214"/>
        <end position="365"/>
    </location>
</feature>
<keyword evidence="4" id="KW-0808">Transferase</keyword>
<evidence type="ECO:0000256" key="6">
    <source>
        <dbReference type="ARBA" id="ARBA00022741"/>
    </source>
</evidence>
<dbReference type="SUPFAM" id="SSF52374">
    <property type="entry name" value="Nucleotidylyl transferase"/>
    <property type="match status" value="1"/>
</dbReference>
<dbReference type="Pfam" id="PF14306">
    <property type="entry name" value="PUA_2"/>
    <property type="match status" value="1"/>
</dbReference>
<dbReference type="Pfam" id="PF01583">
    <property type="entry name" value="APS_kinase"/>
    <property type="match status" value="1"/>
</dbReference>
<keyword evidence="13" id="KW-1185">Reference proteome</keyword>
<dbReference type="InterPro" id="IPR002650">
    <property type="entry name" value="Sulphate_adenylyltransferase"/>
</dbReference>
<dbReference type="InterPro" id="IPR024951">
    <property type="entry name" value="Sulfurylase_cat_dom"/>
</dbReference>
<sequence>MLGCGGSGGPHLLDIWVSEDRDLGAHSISLVDEILGAGFKECINRTFVNGTSVLFNVWTHLAVFYSEVYGKTGIWENRSQRITSEDAAKEPQCHKPVPSCRKPELGCSPTNGNAKVSYPPDDTTFVTAAQTSGLTSSGFINSFVSVFMTVQAITVVCPATFWDYVPIPSTSWILTSEKSRKSKDQQKSTNVVYQAHHVSRNKRGQVVGTRGGFRGCTVWLTGLSGAGKTTISFALEEYLVSHAIPCYSLDGDNVRHGLNKNLGFSPGDREENIRRIAEVAKLFADAGLVCITSFISPFAKDRENARKIHESAGLPFFEIFVDAPLNICESRDVKGLYKRARAGEIKGFTGIDSDYEKPETPECVLKTNLSTVSDCVQQVVELLQEQNIVPHTIIKGLHELFVPENKLDQVRAEAETLPSLSITKLDLQWVQVLSEGWATPLKGFMREKEYLQVLHFGTLLDDGVINLSIPIVLPVSADDKTQLEGCSEFVLTYGGRRVAILRDPEFYEHRKEERCSRVWGTTCAKHPHIKMVMESGDWLVGGDLQVLERIMWNDGLDQYRLTPLELKQKCKEMSADAVFAFQLRNPVHNGHALLMQDPRRRLLERGYKHPVLLLHPLGGWTKDDDVPLDWRMKQHAAVLEEGVLDPKSTIVAIFPSPMLYAGPTEVQWHCRSRMIAGANFYIVGRDPAGMPHPETKKDLYEPTHGGKVLSMAPGLTSVEIIPFRVAAYNKAKKAMDFYDPARHNEFDFISGTRMRKLAREGENPPDGFMAPKAWKVLTDYYRSLEKNK</sequence>
<dbReference type="NCBIfam" id="NF003013">
    <property type="entry name" value="PRK03846.1"/>
    <property type="match status" value="1"/>
</dbReference>
<dbReference type="Proteomes" id="UP000189704">
    <property type="component" value="Unplaced"/>
</dbReference>
<evidence type="ECO:0000313" key="13">
    <source>
        <dbReference type="Proteomes" id="UP000189704"/>
    </source>
</evidence>
<dbReference type="SUPFAM" id="SSF88697">
    <property type="entry name" value="PUA domain-like"/>
    <property type="match status" value="1"/>
</dbReference>
<dbReference type="SUPFAM" id="SSF52540">
    <property type="entry name" value="P-loop containing nucleoside triphosphate hydrolases"/>
    <property type="match status" value="1"/>
</dbReference>
<feature type="domain" description="ATP-sulfurylase PUA-like" evidence="12">
    <location>
        <begin position="390"/>
        <end position="549"/>
    </location>
</feature>
<reference evidence="14" key="1">
    <citation type="submission" date="2025-08" db="UniProtKB">
        <authorList>
            <consortium name="RefSeq"/>
        </authorList>
    </citation>
    <scope>IDENTIFICATION</scope>
</reference>
<dbReference type="OrthoDB" id="506431at2759"/>
<dbReference type="InterPro" id="IPR002891">
    <property type="entry name" value="APS"/>
</dbReference>
<dbReference type="InterPro" id="IPR025980">
    <property type="entry name" value="ATP-Sase_PUA-like_dom"/>
</dbReference>
<dbReference type="GO" id="GO:0004020">
    <property type="term" value="F:adenylylsulfate kinase activity"/>
    <property type="evidence" value="ECO:0007669"/>
    <property type="project" value="InterPro"/>
</dbReference>
<dbReference type="GO" id="GO:0050428">
    <property type="term" value="P:3'-phosphoadenosine 5'-phosphosulfate biosynthetic process"/>
    <property type="evidence" value="ECO:0007669"/>
    <property type="project" value="UniProtKB-ARBA"/>
</dbReference>
<dbReference type="Gene3D" id="3.10.400.10">
    <property type="entry name" value="Sulfate adenylyltransferase"/>
    <property type="match status" value="1"/>
</dbReference>
<feature type="domain" description="Sulphate adenylyltransferase catalytic" evidence="11">
    <location>
        <begin position="557"/>
        <end position="779"/>
    </location>
</feature>
<dbReference type="HAMAP" id="MF_00065">
    <property type="entry name" value="Adenylyl_sulf_kinase"/>
    <property type="match status" value="1"/>
</dbReference>
<dbReference type="FunFam" id="3.40.50.620:FF:000006">
    <property type="entry name" value="bifunctional 3'-phosphoadenosine 5'-phosphosulfate synthase 1"/>
    <property type="match status" value="1"/>
</dbReference>
<evidence type="ECO:0000256" key="7">
    <source>
        <dbReference type="ARBA" id="ARBA00022777"/>
    </source>
</evidence>
<dbReference type="CDD" id="cd02027">
    <property type="entry name" value="APSK"/>
    <property type="match status" value="1"/>
</dbReference>
<proteinExistence type="inferred from homology"/>
<keyword evidence="8" id="KW-0067">ATP-binding</keyword>
<dbReference type="CTD" id="9060"/>
<dbReference type="CDD" id="cd00517">
    <property type="entry name" value="ATPS"/>
    <property type="match status" value="1"/>
</dbReference>
<dbReference type="GeneID" id="103274299"/>
<comment type="similarity">
    <text evidence="3">In the C-terminal section; belongs to the sulfate adenylyltransferase family.</text>
</comment>
<dbReference type="Gene3D" id="3.40.50.300">
    <property type="entry name" value="P-loop containing nucleotide triphosphate hydrolases"/>
    <property type="match status" value="1"/>
</dbReference>
<dbReference type="NCBIfam" id="TIGR00339">
    <property type="entry name" value="sopT"/>
    <property type="match status" value="1"/>
</dbReference>
<name>A0A3Q0EHI7_CARSF</name>
<evidence type="ECO:0000256" key="9">
    <source>
        <dbReference type="ARBA" id="ARBA00023268"/>
    </source>
</evidence>
<dbReference type="Gene3D" id="3.40.50.620">
    <property type="entry name" value="HUPs"/>
    <property type="match status" value="1"/>
</dbReference>
<dbReference type="InterPro" id="IPR027417">
    <property type="entry name" value="P-loop_NTPase"/>
</dbReference>
<dbReference type="FunFam" id="3.10.400.10:FF:000001">
    <property type="entry name" value="bifunctional 3'-phosphoadenosine 5'-phosphosulfate synthase 1"/>
    <property type="match status" value="1"/>
</dbReference>
<evidence type="ECO:0000256" key="2">
    <source>
        <dbReference type="ARBA" id="ARBA00007268"/>
    </source>
</evidence>
<dbReference type="RefSeq" id="XP_021575106.1">
    <property type="nucleotide sequence ID" value="XM_021719431.1"/>
</dbReference>
<dbReference type="GO" id="GO:0004781">
    <property type="term" value="F:sulfate adenylyltransferase (ATP) activity"/>
    <property type="evidence" value="ECO:0007669"/>
    <property type="project" value="InterPro"/>
</dbReference>
<dbReference type="FunFam" id="3.40.50.300:FF:000212">
    <property type="entry name" value="Adenylyl-sulfate kinase"/>
    <property type="match status" value="1"/>
</dbReference>
<dbReference type="Pfam" id="PF01747">
    <property type="entry name" value="ATP-sulfurylase"/>
    <property type="match status" value="1"/>
</dbReference>
<dbReference type="PANTHER" id="PTHR11055">
    <property type="entry name" value="BIFUNCTIONAL 3'-PHOSPHOADENOSINE 5'-PHOSPHOSULFATE SYNTHASE"/>
    <property type="match status" value="1"/>
</dbReference>
<dbReference type="InterPro" id="IPR015947">
    <property type="entry name" value="PUA-like_sf"/>
</dbReference>
<dbReference type="InterPro" id="IPR059117">
    <property type="entry name" value="APS_kinase_dom"/>
</dbReference>
<evidence type="ECO:0000259" key="12">
    <source>
        <dbReference type="Pfam" id="PF14306"/>
    </source>
</evidence>
<keyword evidence="7" id="KW-0418">Kinase</keyword>
<dbReference type="AlphaFoldDB" id="A0A3Q0EHI7"/>
<evidence type="ECO:0000256" key="8">
    <source>
        <dbReference type="ARBA" id="ARBA00022840"/>
    </source>
</evidence>
<keyword evidence="5" id="KW-0548">Nucleotidyltransferase</keyword>
<evidence type="ECO:0000256" key="5">
    <source>
        <dbReference type="ARBA" id="ARBA00022695"/>
    </source>
</evidence>
<dbReference type="PANTHER" id="PTHR11055:SF16">
    <property type="entry name" value="BIFUNCTIONAL 3'-PHOSPHOADENOSINE 5'-PHOSPHOSULFATE SYNTHASE 2"/>
    <property type="match status" value="1"/>
</dbReference>
<evidence type="ECO:0000313" key="14">
    <source>
        <dbReference type="RefSeq" id="XP_021575106.1"/>
    </source>
</evidence>
<dbReference type="NCBIfam" id="TIGR00455">
    <property type="entry name" value="apsK"/>
    <property type="match status" value="1"/>
</dbReference>
<accession>A0A3Q0EHI7</accession>
<evidence type="ECO:0000259" key="11">
    <source>
        <dbReference type="Pfam" id="PF01747"/>
    </source>
</evidence>
<evidence type="ECO:0000259" key="10">
    <source>
        <dbReference type="Pfam" id="PF01583"/>
    </source>
</evidence>
<dbReference type="KEGG" id="csyr:103274299"/>
<protein>
    <submittedName>
        <fullName evidence="14">Bifunctional 3'-phosphoadenosine 5'-phosphosulfate synthase 2</fullName>
    </submittedName>
</protein>
<gene>
    <name evidence="14" type="primary">PAPSS2</name>
</gene>
<comment type="pathway">
    <text evidence="1">Sulfur metabolism; sulfate assimilation.</text>
</comment>
<evidence type="ECO:0000256" key="4">
    <source>
        <dbReference type="ARBA" id="ARBA00022679"/>
    </source>
</evidence>